<accession>A0ABQ8UA01</accession>
<evidence type="ECO:0000313" key="1">
    <source>
        <dbReference type="EMBL" id="KAJ4454144.1"/>
    </source>
</evidence>
<proteinExistence type="predicted"/>
<gene>
    <name evidence="1" type="ORF">PAPYR_11211</name>
</gene>
<protein>
    <submittedName>
        <fullName evidence="1">Uncharacterized protein</fullName>
    </submittedName>
</protein>
<dbReference type="Proteomes" id="UP001141327">
    <property type="component" value="Unassembled WGS sequence"/>
</dbReference>
<reference evidence="1" key="1">
    <citation type="journal article" date="2022" name="bioRxiv">
        <title>Genomics of Preaxostyla Flagellates Illuminates Evolutionary Transitions and the Path Towards Mitochondrial Loss.</title>
        <authorList>
            <person name="Novak L.V.F."/>
            <person name="Treitli S.C."/>
            <person name="Pyrih J."/>
            <person name="Halakuc P."/>
            <person name="Pipaliya S.V."/>
            <person name="Vacek V."/>
            <person name="Brzon O."/>
            <person name="Soukal P."/>
            <person name="Eme L."/>
            <person name="Dacks J.B."/>
            <person name="Karnkowska A."/>
            <person name="Elias M."/>
            <person name="Hampl V."/>
        </authorList>
    </citation>
    <scope>NUCLEOTIDE SEQUENCE</scope>
    <source>
        <strain evidence="1">RCP-MX</strain>
    </source>
</reference>
<sequence>MPDHCCSAAFCLTEITVTSQPPDSAFSGSLLRLEAIPHAEIGEQNCAKTRKILDRFSIFPGWCTKLCRVLNYVKYGRAP</sequence>
<evidence type="ECO:0000313" key="2">
    <source>
        <dbReference type="Proteomes" id="UP001141327"/>
    </source>
</evidence>
<dbReference type="EMBL" id="JAPMOS010000181">
    <property type="protein sequence ID" value="KAJ4454144.1"/>
    <property type="molecule type" value="Genomic_DNA"/>
</dbReference>
<comment type="caution">
    <text evidence="1">The sequence shown here is derived from an EMBL/GenBank/DDBJ whole genome shotgun (WGS) entry which is preliminary data.</text>
</comment>
<name>A0ABQ8UA01_9EUKA</name>
<keyword evidence="2" id="KW-1185">Reference proteome</keyword>
<organism evidence="1 2">
    <name type="scientific">Paratrimastix pyriformis</name>
    <dbReference type="NCBI Taxonomy" id="342808"/>
    <lineage>
        <taxon>Eukaryota</taxon>
        <taxon>Metamonada</taxon>
        <taxon>Preaxostyla</taxon>
        <taxon>Paratrimastigidae</taxon>
        <taxon>Paratrimastix</taxon>
    </lineage>
</organism>